<evidence type="ECO:0000256" key="11">
    <source>
        <dbReference type="ARBA" id="ARBA00023136"/>
    </source>
</evidence>
<evidence type="ECO:0000256" key="10">
    <source>
        <dbReference type="ARBA" id="ARBA00023098"/>
    </source>
</evidence>
<dbReference type="GO" id="GO:0016020">
    <property type="term" value="C:membrane"/>
    <property type="evidence" value="ECO:0007669"/>
    <property type="project" value="UniProtKB-SubCell"/>
</dbReference>
<keyword evidence="10" id="KW-0443">Lipid metabolism</keyword>
<keyword evidence="5" id="KW-0963">Cytoplasm</keyword>
<dbReference type="Pfam" id="PF03061">
    <property type="entry name" value="4HBT"/>
    <property type="match status" value="1"/>
</dbReference>
<dbReference type="InterPro" id="IPR006683">
    <property type="entry name" value="Thioestr_dom"/>
</dbReference>
<organism evidence="25 26">
    <name type="scientific">Desulforamulus ferrireducens</name>
    <dbReference type="NCBI Taxonomy" id="1833852"/>
    <lineage>
        <taxon>Bacteria</taxon>
        <taxon>Bacillati</taxon>
        <taxon>Bacillota</taxon>
        <taxon>Clostridia</taxon>
        <taxon>Eubacteriales</taxon>
        <taxon>Peptococcaceae</taxon>
        <taxon>Desulforamulus</taxon>
    </lineage>
</organism>
<evidence type="ECO:0000313" key="26">
    <source>
        <dbReference type="Proteomes" id="UP000189464"/>
    </source>
</evidence>
<dbReference type="GO" id="GO:0016787">
    <property type="term" value="F:hydrolase activity"/>
    <property type="evidence" value="ECO:0007669"/>
    <property type="project" value="UniProtKB-KW"/>
</dbReference>
<protein>
    <recommendedName>
        <fullName evidence="17">Acyl-coenzyme A thioesterase THEM4</fullName>
        <ecNumber evidence="16">3.1.2.2</ecNumber>
    </recommendedName>
    <alternativeName>
        <fullName evidence="18">Thioesterase superfamily member 4</fullName>
    </alternativeName>
</protein>
<evidence type="ECO:0000256" key="7">
    <source>
        <dbReference type="ARBA" id="ARBA00022801"/>
    </source>
</evidence>
<gene>
    <name evidence="25" type="ORF">B0537_15110</name>
</gene>
<comment type="catalytic activity">
    <reaction evidence="21">
        <text>decanoyl-CoA + H2O = decanoate + CoA + H(+)</text>
        <dbReference type="Rhea" id="RHEA:40059"/>
        <dbReference type="ChEBI" id="CHEBI:15377"/>
        <dbReference type="ChEBI" id="CHEBI:15378"/>
        <dbReference type="ChEBI" id="CHEBI:27689"/>
        <dbReference type="ChEBI" id="CHEBI:57287"/>
        <dbReference type="ChEBI" id="CHEBI:61430"/>
    </reaction>
    <physiologicalReaction direction="left-to-right" evidence="21">
        <dbReference type="Rhea" id="RHEA:40060"/>
    </physiologicalReaction>
</comment>
<dbReference type="CDD" id="cd03443">
    <property type="entry name" value="PaaI_thioesterase"/>
    <property type="match status" value="1"/>
</dbReference>
<comment type="catalytic activity">
    <reaction evidence="23">
        <text>tetradecanoyl-CoA + H2O = tetradecanoate + CoA + H(+)</text>
        <dbReference type="Rhea" id="RHEA:40119"/>
        <dbReference type="ChEBI" id="CHEBI:15377"/>
        <dbReference type="ChEBI" id="CHEBI:15378"/>
        <dbReference type="ChEBI" id="CHEBI:30807"/>
        <dbReference type="ChEBI" id="CHEBI:57287"/>
        <dbReference type="ChEBI" id="CHEBI:57385"/>
    </reaction>
    <physiologicalReaction direction="left-to-right" evidence="23">
        <dbReference type="Rhea" id="RHEA:40120"/>
    </physiologicalReaction>
</comment>
<evidence type="ECO:0000256" key="9">
    <source>
        <dbReference type="ARBA" id="ARBA00022946"/>
    </source>
</evidence>
<evidence type="ECO:0000256" key="3">
    <source>
        <dbReference type="ARBA" id="ARBA00004632"/>
    </source>
</evidence>
<keyword evidence="9" id="KW-0809">Transit peptide</keyword>
<comment type="catalytic activity">
    <reaction evidence="22">
        <text>dodecanoyl-CoA + H2O = dodecanoate + CoA + H(+)</text>
        <dbReference type="Rhea" id="RHEA:30135"/>
        <dbReference type="ChEBI" id="CHEBI:15377"/>
        <dbReference type="ChEBI" id="CHEBI:15378"/>
        <dbReference type="ChEBI" id="CHEBI:18262"/>
        <dbReference type="ChEBI" id="CHEBI:57287"/>
        <dbReference type="ChEBI" id="CHEBI:57375"/>
    </reaction>
    <physiologicalReaction direction="left-to-right" evidence="22">
        <dbReference type="Rhea" id="RHEA:30136"/>
    </physiologicalReaction>
</comment>
<comment type="catalytic activity">
    <reaction evidence="20">
        <text>hexadecanoyl-CoA + H2O = hexadecanoate + CoA + H(+)</text>
        <dbReference type="Rhea" id="RHEA:16645"/>
        <dbReference type="ChEBI" id="CHEBI:7896"/>
        <dbReference type="ChEBI" id="CHEBI:15377"/>
        <dbReference type="ChEBI" id="CHEBI:15378"/>
        <dbReference type="ChEBI" id="CHEBI:57287"/>
        <dbReference type="ChEBI" id="CHEBI:57379"/>
        <dbReference type="EC" id="3.1.2.2"/>
    </reaction>
    <physiologicalReaction direction="left-to-right" evidence="20">
        <dbReference type="Rhea" id="RHEA:16646"/>
    </physiologicalReaction>
</comment>
<dbReference type="SUPFAM" id="SSF54637">
    <property type="entry name" value="Thioesterase/thiol ester dehydrase-isomerase"/>
    <property type="match status" value="1"/>
</dbReference>
<evidence type="ECO:0000256" key="19">
    <source>
        <dbReference type="ARBA" id="ARBA00047588"/>
    </source>
</evidence>
<evidence type="ECO:0000256" key="18">
    <source>
        <dbReference type="ARBA" id="ARBA00043210"/>
    </source>
</evidence>
<dbReference type="OrthoDB" id="9792301at2"/>
<dbReference type="Gene3D" id="3.10.129.10">
    <property type="entry name" value="Hotdog Thioesterase"/>
    <property type="match status" value="1"/>
</dbReference>
<dbReference type="GO" id="GO:0006631">
    <property type="term" value="P:fatty acid metabolic process"/>
    <property type="evidence" value="ECO:0007669"/>
    <property type="project" value="UniProtKB-KW"/>
</dbReference>
<keyword evidence="4" id="KW-1003">Cell membrane</keyword>
<keyword evidence="26" id="KW-1185">Reference proteome</keyword>
<comment type="catalytic activity">
    <reaction evidence="14">
        <text>(9Z)-octadecenoyl-CoA + H2O = (9Z)-octadecenoate + CoA + H(+)</text>
        <dbReference type="Rhea" id="RHEA:40139"/>
        <dbReference type="ChEBI" id="CHEBI:15377"/>
        <dbReference type="ChEBI" id="CHEBI:15378"/>
        <dbReference type="ChEBI" id="CHEBI:30823"/>
        <dbReference type="ChEBI" id="CHEBI:57287"/>
        <dbReference type="ChEBI" id="CHEBI:57387"/>
    </reaction>
    <physiologicalReaction direction="left-to-right" evidence="14">
        <dbReference type="Rhea" id="RHEA:40140"/>
    </physiologicalReaction>
</comment>
<comment type="similarity">
    <text evidence="15">Belongs to the THEM4/THEM5 thioesterase family.</text>
</comment>
<dbReference type="KEGG" id="dfg:B0537_15110"/>
<evidence type="ECO:0000256" key="21">
    <source>
        <dbReference type="ARBA" id="ARBA00047969"/>
    </source>
</evidence>
<dbReference type="EMBL" id="CP019698">
    <property type="protein sequence ID" value="AQS60280.1"/>
    <property type="molecule type" value="Genomic_DNA"/>
</dbReference>
<reference evidence="25 26" key="1">
    <citation type="journal article" date="2016" name="Int. J. Syst. Evol. Microbiol.">
        <title>Desulfotomaculum ferrireducens sp. nov., a moderately thermophilic sulfate-reducing and dissimilatory Fe(III)-reducing bacterium isolated from compost.</title>
        <authorList>
            <person name="Yang G."/>
            <person name="Guo J."/>
            <person name="Zhuang L."/>
            <person name="Yuan Y."/>
            <person name="Zhou S."/>
        </authorList>
    </citation>
    <scope>NUCLEOTIDE SEQUENCE [LARGE SCALE GENOMIC DNA]</scope>
    <source>
        <strain evidence="25 26">GSS09</strain>
    </source>
</reference>
<evidence type="ECO:0000256" key="14">
    <source>
        <dbReference type="ARBA" id="ARBA00037002"/>
    </source>
</evidence>
<evidence type="ECO:0000256" key="1">
    <source>
        <dbReference type="ARBA" id="ARBA00004170"/>
    </source>
</evidence>
<dbReference type="PANTHER" id="PTHR12418">
    <property type="entry name" value="ACYL-COENZYME A THIOESTERASE THEM4"/>
    <property type="match status" value="1"/>
</dbReference>
<evidence type="ECO:0000256" key="13">
    <source>
        <dbReference type="ARBA" id="ARBA00035852"/>
    </source>
</evidence>
<comment type="catalytic activity">
    <reaction evidence="13">
        <text>(5Z,8Z,11Z,14Z)-eicosatetraenoyl-CoA + H2O = (5Z,8Z,11Z,14Z)-eicosatetraenoate + CoA + H(+)</text>
        <dbReference type="Rhea" id="RHEA:40151"/>
        <dbReference type="ChEBI" id="CHEBI:15377"/>
        <dbReference type="ChEBI" id="CHEBI:15378"/>
        <dbReference type="ChEBI" id="CHEBI:32395"/>
        <dbReference type="ChEBI" id="CHEBI:57287"/>
        <dbReference type="ChEBI" id="CHEBI:57368"/>
    </reaction>
    <physiologicalReaction direction="left-to-right" evidence="13">
        <dbReference type="Rhea" id="RHEA:40152"/>
    </physiologicalReaction>
</comment>
<evidence type="ECO:0000256" key="8">
    <source>
        <dbReference type="ARBA" id="ARBA00022832"/>
    </source>
</evidence>
<keyword evidence="12" id="KW-0966">Cell projection</keyword>
<sequence length="160" mass="17847">MPTYQEIYGSEKWQEANKCFVCGKNNPIGLKISVKHKGDISYTTFTPGPEHSGWLNIMHGGLLSTLMDEVMGHWLWSRGAPVMTVEMNVRYLKPVLIGEPIVVTARQKMDRGRIAYMEAEVTLSDGTPVARSTAKFIKTERGLQLEAGRSTASAEEETEE</sequence>
<dbReference type="InterPro" id="IPR029069">
    <property type="entry name" value="HotDog_dom_sf"/>
</dbReference>
<evidence type="ECO:0000256" key="23">
    <source>
        <dbReference type="ARBA" id="ARBA00048180"/>
    </source>
</evidence>
<dbReference type="EC" id="3.1.2.2" evidence="16"/>
<dbReference type="PANTHER" id="PTHR12418:SF19">
    <property type="entry name" value="ACYL-COENZYME A THIOESTERASE THEM4"/>
    <property type="match status" value="1"/>
</dbReference>
<evidence type="ECO:0000256" key="2">
    <source>
        <dbReference type="ARBA" id="ARBA00004496"/>
    </source>
</evidence>
<dbReference type="STRING" id="1833852.B0537_15110"/>
<feature type="domain" description="Thioesterase" evidence="24">
    <location>
        <begin position="56"/>
        <end position="128"/>
    </location>
</feature>
<evidence type="ECO:0000256" key="17">
    <source>
        <dbReference type="ARBA" id="ARBA00040123"/>
    </source>
</evidence>
<dbReference type="Proteomes" id="UP000189464">
    <property type="component" value="Chromosome"/>
</dbReference>
<keyword evidence="6" id="KW-0053">Apoptosis</keyword>
<accession>A0A1S6IZU2</accession>
<evidence type="ECO:0000313" key="25">
    <source>
        <dbReference type="EMBL" id="AQS60280.1"/>
    </source>
</evidence>
<comment type="catalytic activity">
    <reaction evidence="19">
        <text>octanoyl-CoA + H2O = octanoate + CoA + H(+)</text>
        <dbReference type="Rhea" id="RHEA:30143"/>
        <dbReference type="ChEBI" id="CHEBI:15377"/>
        <dbReference type="ChEBI" id="CHEBI:15378"/>
        <dbReference type="ChEBI" id="CHEBI:25646"/>
        <dbReference type="ChEBI" id="CHEBI:57287"/>
        <dbReference type="ChEBI" id="CHEBI:57386"/>
    </reaction>
    <physiologicalReaction direction="left-to-right" evidence="19">
        <dbReference type="Rhea" id="RHEA:30144"/>
    </physiologicalReaction>
</comment>
<dbReference type="RefSeq" id="WP_077715313.1">
    <property type="nucleotide sequence ID" value="NZ_CP019698.1"/>
</dbReference>
<keyword evidence="11" id="KW-0472">Membrane</keyword>
<evidence type="ECO:0000256" key="4">
    <source>
        <dbReference type="ARBA" id="ARBA00022475"/>
    </source>
</evidence>
<keyword evidence="8" id="KW-0276">Fatty acid metabolism</keyword>
<evidence type="ECO:0000256" key="15">
    <source>
        <dbReference type="ARBA" id="ARBA00038456"/>
    </source>
</evidence>
<evidence type="ECO:0000259" key="24">
    <source>
        <dbReference type="Pfam" id="PF03061"/>
    </source>
</evidence>
<dbReference type="GO" id="GO:0005737">
    <property type="term" value="C:cytoplasm"/>
    <property type="evidence" value="ECO:0007669"/>
    <property type="project" value="UniProtKB-SubCell"/>
</dbReference>
<evidence type="ECO:0000256" key="5">
    <source>
        <dbReference type="ARBA" id="ARBA00022490"/>
    </source>
</evidence>
<proteinExistence type="inferred from homology"/>
<evidence type="ECO:0000256" key="16">
    <source>
        <dbReference type="ARBA" id="ARBA00038848"/>
    </source>
</evidence>
<dbReference type="AlphaFoldDB" id="A0A1S6IZU2"/>
<dbReference type="InterPro" id="IPR052365">
    <property type="entry name" value="THEM4/THEM5_acyl-CoA_thioest"/>
</dbReference>
<evidence type="ECO:0000256" key="6">
    <source>
        <dbReference type="ARBA" id="ARBA00022703"/>
    </source>
</evidence>
<keyword evidence="7" id="KW-0378">Hydrolase</keyword>
<evidence type="ECO:0000256" key="20">
    <source>
        <dbReference type="ARBA" id="ARBA00047734"/>
    </source>
</evidence>
<comment type="subcellular location">
    <subcellularLocation>
        <location evidence="3">Cell projection</location>
        <location evidence="3">Ruffle membrane</location>
    </subcellularLocation>
    <subcellularLocation>
        <location evidence="2">Cytoplasm</location>
    </subcellularLocation>
    <subcellularLocation>
        <location evidence="1">Membrane</location>
        <topology evidence="1">Peripheral membrane protein</topology>
    </subcellularLocation>
</comment>
<evidence type="ECO:0000256" key="22">
    <source>
        <dbReference type="ARBA" id="ARBA00048074"/>
    </source>
</evidence>
<evidence type="ECO:0000256" key="12">
    <source>
        <dbReference type="ARBA" id="ARBA00023273"/>
    </source>
</evidence>
<name>A0A1S6IZU2_9FIRM</name>